<feature type="compositionally biased region" description="Polar residues" evidence="1">
    <location>
        <begin position="256"/>
        <end position="265"/>
    </location>
</feature>
<reference evidence="2" key="1">
    <citation type="journal article" date="2022" name="Int. J. Mol. Sci.">
        <title>Draft Genome of Tanacetum Coccineum: Genomic Comparison of Closely Related Tanacetum-Family Plants.</title>
        <authorList>
            <person name="Yamashiro T."/>
            <person name="Shiraishi A."/>
            <person name="Nakayama K."/>
            <person name="Satake H."/>
        </authorList>
    </citation>
    <scope>NUCLEOTIDE SEQUENCE</scope>
</reference>
<feature type="region of interest" description="Disordered" evidence="1">
    <location>
        <begin position="90"/>
        <end position="133"/>
    </location>
</feature>
<evidence type="ECO:0000313" key="2">
    <source>
        <dbReference type="EMBL" id="GJT97711.1"/>
    </source>
</evidence>
<feature type="region of interest" description="Disordered" evidence="1">
    <location>
        <begin position="1"/>
        <end position="39"/>
    </location>
</feature>
<accession>A0ABQ5IC36</accession>
<feature type="region of interest" description="Disordered" evidence="1">
    <location>
        <begin position="191"/>
        <end position="210"/>
    </location>
</feature>
<proteinExistence type="predicted"/>
<feature type="compositionally biased region" description="Basic and acidic residues" evidence="1">
    <location>
        <begin position="198"/>
        <end position="210"/>
    </location>
</feature>
<sequence length="283" mass="30672">MAESSNQEQTPPQQQQDQLEKPGTPIPFDPATPNDFSPDLININQIMNVHKWILKKNQPEGPPFTAHMMDICNAKEPVAFKAPKTSSHIKEASTIIHSESTSGYDASADSTTEVDPSKSAPNDSLSKQQGSAKGTQNYSIDHIIACAYPISNDTTKDIKLKDLSKLIKDVGIDLMDLDLIEDDQSFIVQSDEEEEEVHAEPNAETKDTSDHAKLDEIQTSVSGLTNHVVKLNNIMLKLPARLLALQEKVSSIQASALHTTGEQSVPSAGPASAPPAEGENNIT</sequence>
<reference evidence="2" key="2">
    <citation type="submission" date="2022-01" db="EMBL/GenBank/DDBJ databases">
        <authorList>
            <person name="Yamashiro T."/>
            <person name="Shiraishi A."/>
            <person name="Satake H."/>
            <person name="Nakayama K."/>
        </authorList>
    </citation>
    <scope>NUCLEOTIDE SEQUENCE</scope>
</reference>
<feature type="compositionally biased region" description="Low complexity" evidence="1">
    <location>
        <begin position="7"/>
        <end position="17"/>
    </location>
</feature>
<evidence type="ECO:0000256" key="1">
    <source>
        <dbReference type="SAM" id="MobiDB-lite"/>
    </source>
</evidence>
<organism evidence="2 3">
    <name type="scientific">Tanacetum coccineum</name>
    <dbReference type="NCBI Taxonomy" id="301880"/>
    <lineage>
        <taxon>Eukaryota</taxon>
        <taxon>Viridiplantae</taxon>
        <taxon>Streptophyta</taxon>
        <taxon>Embryophyta</taxon>
        <taxon>Tracheophyta</taxon>
        <taxon>Spermatophyta</taxon>
        <taxon>Magnoliopsida</taxon>
        <taxon>eudicotyledons</taxon>
        <taxon>Gunneridae</taxon>
        <taxon>Pentapetalae</taxon>
        <taxon>asterids</taxon>
        <taxon>campanulids</taxon>
        <taxon>Asterales</taxon>
        <taxon>Asteraceae</taxon>
        <taxon>Asteroideae</taxon>
        <taxon>Anthemideae</taxon>
        <taxon>Anthemidinae</taxon>
        <taxon>Tanacetum</taxon>
    </lineage>
</organism>
<feature type="compositionally biased region" description="Polar residues" evidence="1">
    <location>
        <begin position="95"/>
        <end position="133"/>
    </location>
</feature>
<feature type="compositionally biased region" description="Low complexity" evidence="1">
    <location>
        <begin position="266"/>
        <end position="283"/>
    </location>
</feature>
<name>A0ABQ5IC36_9ASTR</name>
<protein>
    <submittedName>
        <fullName evidence="2">Uncharacterized protein</fullName>
    </submittedName>
</protein>
<comment type="caution">
    <text evidence="2">The sequence shown here is derived from an EMBL/GenBank/DDBJ whole genome shotgun (WGS) entry which is preliminary data.</text>
</comment>
<evidence type="ECO:0000313" key="3">
    <source>
        <dbReference type="Proteomes" id="UP001151760"/>
    </source>
</evidence>
<dbReference type="Proteomes" id="UP001151760">
    <property type="component" value="Unassembled WGS sequence"/>
</dbReference>
<feature type="region of interest" description="Disordered" evidence="1">
    <location>
        <begin position="256"/>
        <end position="283"/>
    </location>
</feature>
<dbReference type="EMBL" id="BQNB010020605">
    <property type="protein sequence ID" value="GJT97711.1"/>
    <property type="molecule type" value="Genomic_DNA"/>
</dbReference>
<gene>
    <name evidence="2" type="ORF">Tco_1093229</name>
</gene>
<keyword evidence="3" id="KW-1185">Reference proteome</keyword>